<dbReference type="Proteomes" id="UP000805193">
    <property type="component" value="Unassembled WGS sequence"/>
</dbReference>
<reference evidence="1 2" key="1">
    <citation type="journal article" date="2020" name="Cell">
        <title>Large-Scale Comparative Analyses of Tick Genomes Elucidate Their Genetic Diversity and Vector Capacities.</title>
        <authorList>
            <consortium name="Tick Genome and Microbiome Consortium (TIGMIC)"/>
            <person name="Jia N."/>
            <person name="Wang J."/>
            <person name="Shi W."/>
            <person name="Du L."/>
            <person name="Sun Y."/>
            <person name="Zhan W."/>
            <person name="Jiang J.F."/>
            <person name="Wang Q."/>
            <person name="Zhang B."/>
            <person name="Ji P."/>
            <person name="Bell-Sakyi L."/>
            <person name="Cui X.M."/>
            <person name="Yuan T.T."/>
            <person name="Jiang B.G."/>
            <person name="Yang W.F."/>
            <person name="Lam T.T."/>
            <person name="Chang Q.C."/>
            <person name="Ding S.J."/>
            <person name="Wang X.J."/>
            <person name="Zhu J.G."/>
            <person name="Ruan X.D."/>
            <person name="Zhao L."/>
            <person name="Wei J.T."/>
            <person name="Ye R.Z."/>
            <person name="Que T.C."/>
            <person name="Du C.H."/>
            <person name="Zhou Y.H."/>
            <person name="Cheng J.X."/>
            <person name="Dai P.F."/>
            <person name="Guo W.B."/>
            <person name="Han X.H."/>
            <person name="Huang E.J."/>
            <person name="Li L.F."/>
            <person name="Wei W."/>
            <person name="Gao Y.C."/>
            <person name="Liu J.Z."/>
            <person name="Shao H.Z."/>
            <person name="Wang X."/>
            <person name="Wang C.C."/>
            <person name="Yang T.C."/>
            <person name="Huo Q.B."/>
            <person name="Li W."/>
            <person name="Chen H.Y."/>
            <person name="Chen S.E."/>
            <person name="Zhou L.G."/>
            <person name="Ni X.B."/>
            <person name="Tian J.H."/>
            <person name="Sheng Y."/>
            <person name="Liu T."/>
            <person name="Pan Y.S."/>
            <person name="Xia L.Y."/>
            <person name="Li J."/>
            <person name="Zhao F."/>
            <person name="Cao W.C."/>
        </authorList>
    </citation>
    <scope>NUCLEOTIDE SEQUENCE [LARGE SCALE GENOMIC DNA]</scope>
    <source>
        <strain evidence="1">Iper-2018</strain>
    </source>
</reference>
<name>A0AC60PPA4_IXOPE</name>
<accession>A0AC60PPA4</accession>
<evidence type="ECO:0000313" key="1">
    <source>
        <dbReference type="EMBL" id="KAG0422867.1"/>
    </source>
</evidence>
<organism evidence="1 2">
    <name type="scientific">Ixodes persulcatus</name>
    <name type="common">Taiga tick</name>
    <dbReference type="NCBI Taxonomy" id="34615"/>
    <lineage>
        <taxon>Eukaryota</taxon>
        <taxon>Metazoa</taxon>
        <taxon>Ecdysozoa</taxon>
        <taxon>Arthropoda</taxon>
        <taxon>Chelicerata</taxon>
        <taxon>Arachnida</taxon>
        <taxon>Acari</taxon>
        <taxon>Parasitiformes</taxon>
        <taxon>Ixodida</taxon>
        <taxon>Ixodoidea</taxon>
        <taxon>Ixodidae</taxon>
        <taxon>Ixodinae</taxon>
        <taxon>Ixodes</taxon>
    </lineage>
</organism>
<protein>
    <submittedName>
        <fullName evidence="1">Uncharacterized protein</fullName>
    </submittedName>
</protein>
<evidence type="ECO:0000313" key="2">
    <source>
        <dbReference type="Proteomes" id="UP000805193"/>
    </source>
</evidence>
<keyword evidence="2" id="KW-1185">Reference proteome</keyword>
<comment type="caution">
    <text evidence="1">The sequence shown here is derived from an EMBL/GenBank/DDBJ whole genome shotgun (WGS) entry which is preliminary data.</text>
</comment>
<gene>
    <name evidence="1" type="ORF">HPB47_001343</name>
</gene>
<sequence length="657" mass="72971">MERERFASSRQFLCFCLSYTVGLGNLWRFPYVCYKNGGAAFLVPYILVTVLIGRPVYFLELLLGQFSGHGPLGAFRLSPMFQGNAFAMMWGAFAISIYYQMVITYAIIYFFASFRNPLPWNECFQWWGVSLDGCFARQSTDRLCDSVRKSVVVAGVNDTGAGLLVPVTYGNKTVFISQQDYSSLFAGCVNANASSTDVFYHKYVLDLSSDIEHVGDVQPTLVLAYAISWIIIFLAIFRGIQAIRDANVTIRPASITHQVAASAVLGKLLLVTATIPYIILTIMLVRGITLPGSGIGITYLIVPTWSKVLDLNVWRAAIEQAFVSLSIGTGGLMLYGSYLNFRSDARWTVRFICFVDFLTSALAAFVVFAVLGNMSFRLNMPIEEVVNQGPALAFVTYTEALSLIPFPYVWSVFFFAVLFIKGIDSQMANCEILTSSIQGLFPGCSGQRSLSALMYCSTCFLIGLCLTTQVGFYILTVLDNYLGAIMLLVTCFFETLIVGWVYGMNRFCFDVTFMTGICPSYLFVISIKYATPVILGTLLVHAMVTFPRSSVGLYTMPVWADVFGWALVAVGLMPIILVAVAKLFECNYNCRKAISPERDWGPYDDKYHVRYKKRLGELGYTLLHHSLSPISNSVSGQSPRNPRSQSAMQSPKSFPHL</sequence>
<dbReference type="EMBL" id="JABSTQ010010173">
    <property type="protein sequence ID" value="KAG0422867.1"/>
    <property type="molecule type" value="Genomic_DNA"/>
</dbReference>
<proteinExistence type="predicted"/>